<gene>
    <name evidence="1" type="ORF">Tci_705091</name>
</gene>
<sequence>GPKRQRFYGFVANMSSSKDVYSMKRFIAVTRLLIMKKYDYGHFEEIEVRQEDQKLYKFREGNFPRLRLQEIKDMLLLFAQQKLTNLIIDKQNALNVALCMFTRRIVIQRQVKDL</sequence>
<name>A0A699LAE0_TANCI</name>
<organism evidence="1">
    <name type="scientific">Tanacetum cinerariifolium</name>
    <name type="common">Dalmatian daisy</name>
    <name type="synonym">Chrysanthemum cinerariifolium</name>
    <dbReference type="NCBI Taxonomy" id="118510"/>
    <lineage>
        <taxon>Eukaryota</taxon>
        <taxon>Viridiplantae</taxon>
        <taxon>Streptophyta</taxon>
        <taxon>Embryophyta</taxon>
        <taxon>Tracheophyta</taxon>
        <taxon>Spermatophyta</taxon>
        <taxon>Magnoliopsida</taxon>
        <taxon>eudicotyledons</taxon>
        <taxon>Gunneridae</taxon>
        <taxon>Pentapetalae</taxon>
        <taxon>asterids</taxon>
        <taxon>campanulids</taxon>
        <taxon>Asterales</taxon>
        <taxon>Asteraceae</taxon>
        <taxon>Asteroideae</taxon>
        <taxon>Anthemideae</taxon>
        <taxon>Anthemidinae</taxon>
        <taxon>Tanacetum</taxon>
    </lineage>
</organism>
<dbReference type="EMBL" id="BKCJ010603766">
    <property type="protein sequence ID" value="GFB33120.1"/>
    <property type="molecule type" value="Genomic_DNA"/>
</dbReference>
<accession>A0A699LAE0</accession>
<proteinExistence type="predicted"/>
<feature type="non-terminal residue" evidence="1">
    <location>
        <position position="1"/>
    </location>
</feature>
<reference evidence="1" key="1">
    <citation type="journal article" date="2019" name="Sci. Rep.">
        <title>Draft genome of Tanacetum cinerariifolium, the natural source of mosquito coil.</title>
        <authorList>
            <person name="Yamashiro T."/>
            <person name="Shiraishi A."/>
            <person name="Satake H."/>
            <person name="Nakayama K."/>
        </authorList>
    </citation>
    <scope>NUCLEOTIDE SEQUENCE</scope>
</reference>
<dbReference type="AlphaFoldDB" id="A0A699LAE0"/>
<evidence type="ECO:0000313" key="1">
    <source>
        <dbReference type="EMBL" id="GFB33120.1"/>
    </source>
</evidence>
<comment type="caution">
    <text evidence="1">The sequence shown here is derived from an EMBL/GenBank/DDBJ whole genome shotgun (WGS) entry which is preliminary data.</text>
</comment>
<protein>
    <submittedName>
        <fullName evidence="1">Uncharacterized protein</fullName>
    </submittedName>
</protein>